<feature type="transmembrane region" description="Helical" evidence="8">
    <location>
        <begin position="71"/>
        <end position="93"/>
    </location>
</feature>
<sequence length="510" mass="57778">MDRTSVVNRIDWLAPWAFLILFLAGTWPALEGIGVRWLKLDESYSHGYLALAVSLFFTIRKWQTTRPVVGFYPFWLIPLVLSAAFYLIGGILFIEAFQQVALLPLLMSGLLALWGWKQAKPFFLPIGILLFTLPIWDYLAWSLQLITVAVNQLILSRLDIEFIVEGIIVYFPGVGAFEIAHGCSGLRYLLVGLTLVVLYSELNLRRLRERLLLCIVGVLLALVANWIRVFVIIYVGYESDMTSSLIHEHDTFGWWVFAGTLVPLFMFARYLERREVPENGEQQDFVKAPRSSTGLKALGLLSVLFIVFSWWTTPGMDEKGAAQGHSNPFSDELTEWLPLFEDQLHGWQPIVERPDWSFGKTFFFRGDGALSEAGNGERLFLGLYSYDYQRPGSEVVQYHNRLYAQERFFPNSTFPVPVTSSDELAGMKLKVLGGDKEVYVASGYYVEGRWETSDLEAKLAQLPGIFNSRTDASLLVIGLACDRCDGAGRLKALAPEIKQAAQEYLDRLYE</sequence>
<dbReference type="InterPro" id="IPR014263">
    <property type="entry name" value="Methanolan_biosynth_EpsI"/>
</dbReference>
<evidence type="ECO:0000313" key="11">
    <source>
        <dbReference type="Proteomes" id="UP000664344"/>
    </source>
</evidence>
<evidence type="ECO:0000256" key="4">
    <source>
        <dbReference type="ARBA" id="ARBA00022692"/>
    </source>
</evidence>
<proteinExistence type="predicted"/>
<dbReference type="Proteomes" id="UP000664344">
    <property type="component" value="Unassembled WGS sequence"/>
</dbReference>
<feature type="transmembrane region" description="Helical" evidence="8">
    <location>
        <begin position="100"/>
        <end position="116"/>
    </location>
</feature>
<feature type="domain" description="Methanolan biosynthesis EpsI" evidence="9">
    <location>
        <begin position="299"/>
        <end position="477"/>
    </location>
</feature>
<dbReference type="RefSeq" id="WP_206556679.1">
    <property type="nucleotide sequence ID" value="NZ_JAFKDB010000008.1"/>
</dbReference>
<dbReference type="InterPro" id="IPR026392">
    <property type="entry name" value="Exo/Archaeosortase_dom"/>
</dbReference>
<dbReference type="NCBIfam" id="TIGR02602">
    <property type="entry name" value="8TM_EpsH"/>
    <property type="match status" value="1"/>
</dbReference>
<dbReference type="Pfam" id="PF11984">
    <property type="entry name" value="DUF3485"/>
    <property type="match status" value="1"/>
</dbReference>
<dbReference type="Pfam" id="PF09721">
    <property type="entry name" value="Exosortase_EpsH"/>
    <property type="match status" value="1"/>
</dbReference>
<keyword evidence="3" id="KW-0645">Protease</keyword>
<accession>A0ABS3BAU7</accession>
<feature type="transmembrane region" description="Helical" evidence="8">
    <location>
        <begin position="12"/>
        <end position="30"/>
    </location>
</feature>
<dbReference type="EMBL" id="JAFKDB010000008">
    <property type="protein sequence ID" value="MBN7768887.1"/>
    <property type="molecule type" value="Genomic_DNA"/>
</dbReference>
<keyword evidence="4 8" id="KW-0812">Transmembrane</keyword>
<name>A0ABS3BAU7_9GAMM</name>
<feature type="transmembrane region" description="Helical" evidence="8">
    <location>
        <begin position="211"/>
        <end position="237"/>
    </location>
</feature>
<evidence type="ECO:0000256" key="1">
    <source>
        <dbReference type="ARBA" id="ARBA00004651"/>
    </source>
</evidence>
<dbReference type="InterPro" id="IPR013426">
    <property type="entry name" value="EpsH-like"/>
</dbReference>
<evidence type="ECO:0000259" key="9">
    <source>
        <dbReference type="Pfam" id="PF11984"/>
    </source>
</evidence>
<comment type="subcellular location">
    <subcellularLocation>
        <location evidence="1">Cell membrane</location>
        <topology evidence="1">Multi-pass membrane protein</topology>
    </subcellularLocation>
</comment>
<evidence type="ECO:0000256" key="3">
    <source>
        <dbReference type="ARBA" id="ARBA00022670"/>
    </source>
</evidence>
<comment type="caution">
    <text evidence="10">The sequence shown here is derived from an EMBL/GenBank/DDBJ whole genome shotgun (WGS) entry which is preliminary data.</text>
</comment>
<feature type="transmembrane region" description="Helical" evidence="8">
    <location>
        <begin position="122"/>
        <end position="141"/>
    </location>
</feature>
<evidence type="ECO:0000256" key="7">
    <source>
        <dbReference type="ARBA" id="ARBA00023136"/>
    </source>
</evidence>
<evidence type="ECO:0000256" key="8">
    <source>
        <dbReference type="SAM" id="Phobius"/>
    </source>
</evidence>
<evidence type="ECO:0000256" key="5">
    <source>
        <dbReference type="ARBA" id="ARBA00022801"/>
    </source>
</evidence>
<dbReference type="NCBIfam" id="TIGR04178">
    <property type="entry name" value="exo_archaeo"/>
    <property type="match status" value="1"/>
</dbReference>
<evidence type="ECO:0000313" key="10">
    <source>
        <dbReference type="EMBL" id="MBN7768887.1"/>
    </source>
</evidence>
<keyword evidence="6 8" id="KW-1133">Transmembrane helix</keyword>
<evidence type="ECO:0000256" key="6">
    <source>
        <dbReference type="ARBA" id="ARBA00022989"/>
    </source>
</evidence>
<keyword evidence="11" id="KW-1185">Reference proteome</keyword>
<dbReference type="InterPro" id="IPR019127">
    <property type="entry name" value="Exosortase"/>
</dbReference>
<feature type="transmembrane region" description="Helical" evidence="8">
    <location>
        <begin position="252"/>
        <end position="272"/>
    </location>
</feature>
<keyword evidence="5" id="KW-0378">Hydrolase</keyword>
<gene>
    <name evidence="10" type="ORF">JYP53_03085</name>
</gene>
<feature type="transmembrane region" description="Helical" evidence="8">
    <location>
        <begin position="42"/>
        <end position="59"/>
    </location>
</feature>
<feature type="transmembrane region" description="Helical" evidence="8">
    <location>
        <begin position="186"/>
        <end position="204"/>
    </location>
</feature>
<keyword evidence="2" id="KW-1003">Cell membrane</keyword>
<protein>
    <submittedName>
        <fullName evidence="10">Exosortase/archaeosortase family protein</fullName>
    </submittedName>
</protein>
<reference evidence="10 11" key="1">
    <citation type="submission" date="2021-02" db="EMBL/GenBank/DDBJ databases">
        <title>PHA producing bacteria isolated from coastal sediment in Guangdong, Shenzhen.</title>
        <authorList>
            <person name="Zheng W."/>
            <person name="Yu S."/>
            <person name="Huang Y."/>
        </authorList>
    </citation>
    <scope>NUCLEOTIDE SEQUENCE [LARGE SCALE GENOMIC DNA]</scope>
    <source>
        <strain evidence="10 11">TN21-5</strain>
    </source>
</reference>
<evidence type="ECO:0000256" key="2">
    <source>
        <dbReference type="ARBA" id="ARBA00022475"/>
    </source>
</evidence>
<feature type="transmembrane region" description="Helical" evidence="8">
    <location>
        <begin position="293"/>
        <end position="311"/>
    </location>
</feature>
<keyword evidence="7 8" id="KW-0472">Membrane</keyword>
<organism evidence="10 11">
    <name type="scientific">Marinobacter daepoensis</name>
    <dbReference type="NCBI Taxonomy" id="262077"/>
    <lineage>
        <taxon>Bacteria</taxon>
        <taxon>Pseudomonadati</taxon>
        <taxon>Pseudomonadota</taxon>
        <taxon>Gammaproteobacteria</taxon>
        <taxon>Pseudomonadales</taxon>
        <taxon>Marinobacteraceae</taxon>
        <taxon>Marinobacter</taxon>
    </lineage>
</organism>